<evidence type="ECO:0000313" key="2">
    <source>
        <dbReference type="EMBL" id="MBT9145041.1"/>
    </source>
</evidence>
<evidence type="ECO:0008006" key="4">
    <source>
        <dbReference type="Google" id="ProtNLM"/>
    </source>
</evidence>
<accession>A0A9E2BI82</accession>
<evidence type="ECO:0000256" key="1">
    <source>
        <dbReference type="SAM" id="Phobius"/>
    </source>
</evidence>
<dbReference type="InterPro" id="IPR003795">
    <property type="entry name" value="DUF192"/>
</dbReference>
<dbReference type="Pfam" id="PF02643">
    <property type="entry name" value="DUF192"/>
    <property type="match status" value="1"/>
</dbReference>
<dbReference type="AlphaFoldDB" id="A0A9E2BI82"/>
<sequence>MKLSIGKKLNYLIIFIIVFSLLSGSIFLFFGNNERPYANKEAVPFVIGNKEYYLLVADEPREWEQGLMNYRLPVDFDGMLFVFPDKTVRTFWNKNTYLDLDIYWVDNEKIVGKSFLPSIEKSQETVSVSSPVPVDMVIELIR</sequence>
<keyword evidence="1" id="KW-0472">Membrane</keyword>
<dbReference type="Gene3D" id="2.60.120.1140">
    <property type="entry name" value="Protein of unknown function DUF192"/>
    <property type="match status" value="1"/>
</dbReference>
<keyword evidence="1" id="KW-0812">Transmembrane</keyword>
<dbReference type="Proteomes" id="UP000811545">
    <property type="component" value="Unassembled WGS sequence"/>
</dbReference>
<dbReference type="EMBL" id="QLTW01000042">
    <property type="protein sequence ID" value="MBT9145041.1"/>
    <property type="molecule type" value="Genomic_DNA"/>
</dbReference>
<protein>
    <recommendedName>
        <fullName evidence="4">DUF192 domain-containing protein</fullName>
    </recommendedName>
</protein>
<gene>
    <name evidence="2" type="ORF">DDT42_00905</name>
</gene>
<organism evidence="2 3">
    <name type="scientific">Psychracetigena formicireducens</name>
    <dbReference type="NCBI Taxonomy" id="2986056"/>
    <lineage>
        <taxon>Bacteria</taxon>
        <taxon>Bacillati</taxon>
        <taxon>Candidatus Lithacetigenota</taxon>
        <taxon>Candidatus Psychracetigena</taxon>
    </lineage>
</organism>
<dbReference type="PANTHER" id="PTHR37953:SF1">
    <property type="entry name" value="UPF0127 PROTEIN MJ1496"/>
    <property type="match status" value="1"/>
</dbReference>
<proteinExistence type="predicted"/>
<reference evidence="2 3" key="1">
    <citation type="journal article" date="2021" name="bioRxiv">
        <title>Unique metabolic strategies in Hadean analogues reveal hints for primordial physiology.</title>
        <authorList>
            <person name="Nobu M.K."/>
            <person name="Nakai R."/>
            <person name="Tamazawa S."/>
            <person name="Mori H."/>
            <person name="Toyoda A."/>
            <person name="Ijiri A."/>
            <person name="Suzuki S."/>
            <person name="Kurokawa K."/>
            <person name="Kamagata Y."/>
            <person name="Tamaki H."/>
        </authorList>
    </citation>
    <scope>NUCLEOTIDE SEQUENCE [LARGE SCALE GENOMIC DNA]</scope>
    <source>
        <strain evidence="2">BS525</strain>
    </source>
</reference>
<keyword evidence="1" id="KW-1133">Transmembrane helix</keyword>
<name>A0A9E2BI82_PSYF1</name>
<dbReference type="InterPro" id="IPR038695">
    <property type="entry name" value="Saro_0823-like_sf"/>
</dbReference>
<feature type="transmembrane region" description="Helical" evidence="1">
    <location>
        <begin position="12"/>
        <end position="30"/>
    </location>
</feature>
<evidence type="ECO:0000313" key="3">
    <source>
        <dbReference type="Proteomes" id="UP000811545"/>
    </source>
</evidence>
<dbReference type="PANTHER" id="PTHR37953">
    <property type="entry name" value="UPF0127 PROTEIN MJ1496"/>
    <property type="match status" value="1"/>
</dbReference>
<comment type="caution">
    <text evidence="2">The sequence shown here is derived from an EMBL/GenBank/DDBJ whole genome shotgun (WGS) entry which is preliminary data.</text>
</comment>